<keyword evidence="2" id="KW-0255">Endonuclease</keyword>
<name>H8XP08_FLAIG</name>
<protein>
    <submittedName>
        <fullName evidence="2">Endonuclease/Exonuclease/phosphatase family protein</fullName>
    </submittedName>
</protein>
<dbReference type="AlphaFoldDB" id="H8XP08"/>
<dbReference type="GO" id="GO:0004527">
    <property type="term" value="F:exonuclease activity"/>
    <property type="evidence" value="ECO:0007669"/>
    <property type="project" value="UniProtKB-KW"/>
</dbReference>
<evidence type="ECO:0000313" key="3">
    <source>
        <dbReference type="Proteomes" id="UP000007599"/>
    </source>
</evidence>
<dbReference type="Proteomes" id="UP000007599">
    <property type="component" value="Chromosome I"/>
</dbReference>
<dbReference type="Pfam" id="PF03372">
    <property type="entry name" value="Exo_endo_phos"/>
    <property type="match status" value="1"/>
</dbReference>
<evidence type="ECO:0000259" key="1">
    <source>
        <dbReference type="Pfam" id="PF03372"/>
    </source>
</evidence>
<dbReference type="InterPro" id="IPR036691">
    <property type="entry name" value="Endo/exonu/phosph_ase_sf"/>
</dbReference>
<gene>
    <name evidence="2" type="ordered locus">KQS_01400</name>
</gene>
<organism evidence="2 3">
    <name type="scientific">Flavobacterium indicum (strain DSM 17447 / CIP 109464 / GPTSA100-9)</name>
    <dbReference type="NCBI Taxonomy" id="1094466"/>
    <lineage>
        <taxon>Bacteria</taxon>
        <taxon>Pseudomonadati</taxon>
        <taxon>Bacteroidota</taxon>
        <taxon>Flavobacteriia</taxon>
        <taxon>Flavobacteriales</taxon>
        <taxon>Flavobacteriaceae</taxon>
        <taxon>Flavobacterium</taxon>
    </lineage>
</organism>
<dbReference type="RefSeq" id="WP_014387419.1">
    <property type="nucleotide sequence ID" value="NC_017025.1"/>
</dbReference>
<dbReference type="eggNOG" id="COG3568">
    <property type="taxonomic scope" value="Bacteria"/>
</dbReference>
<reference evidence="2 3" key="1">
    <citation type="journal article" date="2012" name="J. Bacteriol.">
        <title>Complete Genome Sequence of Flavobacterium indicum GPSTA100-9T, Isolated from Warm Spring Water.</title>
        <authorList>
            <person name="Barbier P."/>
            <person name="Houel A."/>
            <person name="Loux V."/>
            <person name="Poulain J."/>
            <person name="Bernardet J.F."/>
            <person name="Touchon M."/>
            <person name="Duchaud E."/>
        </authorList>
    </citation>
    <scope>NUCLEOTIDE SEQUENCE [LARGE SCALE GENOMIC DNA]</scope>
    <source>
        <strain evidence="3">DSM 17447 / CIP 109464 / GPTSA100-9</strain>
    </source>
</reference>
<evidence type="ECO:0000313" key="2">
    <source>
        <dbReference type="EMBL" id="CCG52275.1"/>
    </source>
</evidence>
<keyword evidence="2" id="KW-0378">Hydrolase</keyword>
<reference evidence="3" key="2">
    <citation type="submission" date="2012-03" db="EMBL/GenBank/DDBJ databases">
        <title>Complete genome sequence of Flavobacterium indicum GPTSA100-9T, isolated from warm spring water.</title>
        <authorList>
            <person name="Barbier P."/>
            <person name="Houel A."/>
            <person name="Loux V."/>
            <person name="Poulain J."/>
            <person name="Bernardet J.-F."/>
            <person name="Touchon M."/>
            <person name="Duchaud E."/>
        </authorList>
    </citation>
    <scope>NUCLEOTIDE SEQUENCE [LARGE SCALE GENOMIC DNA]</scope>
    <source>
        <strain evidence="3">DSM 17447 / CIP 109464 / GPTSA100-9</strain>
    </source>
</reference>
<keyword evidence="3" id="KW-1185">Reference proteome</keyword>
<dbReference type="OrthoDB" id="2079671at2"/>
<dbReference type="Gene3D" id="3.60.10.10">
    <property type="entry name" value="Endonuclease/exonuclease/phosphatase"/>
    <property type="match status" value="1"/>
</dbReference>
<keyword evidence="2" id="KW-0540">Nuclease</keyword>
<dbReference type="EMBL" id="HE774682">
    <property type="protein sequence ID" value="CCG52275.1"/>
    <property type="molecule type" value="Genomic_DNA"/>
</dbReference>
<keyword evidence="2" id="KW-0269">Exonuclease</keyword>
<dbReference type="SUPFAM" id="SSF56219">
    <property type="entry name" value="DNase I-like"/>
    <property type="match status" value="1"/>
</dbReference>
<dbReference type="KEGG" id="fin:KQS_01400"/>
<dbReference type="STRING" id="1094466.KQS_01400"/>
<proteinExistence type="predicted"/>
<feature type="domain" description="Endonuclease/exonuclease/phosphatase" evidence="1">
    <location>
        <begin position="4"/>
        <end position="211"/>
    </location>
</feature>
<dbReference type="GO" id="GO:0004519">
    <property type="term" value="F:endonuclease activity"/>
    <property type="evidence" value="ECO:0007669"/>
    <property type="project" value="UniProtKB-KW"/>
</dbReference>
<sequence length="220" mass="24819">MRIATWNLERLDKRKNQLILDKLVDINADILVLTETNSLIQLDNYSCISTDLLPTEFDGIKYNVGENRVSILTKYKAATQHKTFDSYTTVCTDIETPIGLLTVYGSIIGVFANRQPRFDNDLNGQLADFEKIFPGRQVCIAGDLNVTFSGRPWPSNKARQILLDAFTTYGLTNTTANIADTVDHIILSNDFIENKHIEIETWNTNKKLSDHVGHLLTLTV</sequence>
<accession>H8XP08</accession>
<dbReference type="PATRIC" id="fig|1094466.5.peg.275"/>
<dbReference type="HOGENOM" id="CLU_091268_0_0_10"/>
<dbReference type="InterPro" id="IPR005135">
    <property type="entry name" value="Endo/exonuclease/phosphatase"/>
</dbReference>